<evidence type="ECO:0000256" key="2">
    <source>
        <dbReference type="SAM" id="SignalP"/>
    </source>
</evidence>
<keyword evidence="1" id="KW-0812">Transmembrane</keyword>
<evidence type="ECO:0000313" key="4">
    <source>
        <dbReference type="EMBL" id="CAB9517573.1"/>
    </source>
</evidence>
<keyword evidence="1" id="KW-0472">Membrane</keyword>
<evidence type="ECO:0000313" key="5">
    <source>
        <dbReference type="Proteomes" id="UP001153069"/>
    </source>
</evidence>
<dbReference type="Proteomes" id="UP001153069">
    <property type="component" value="Unassembled WGS sequence"/>
</dbReference>
<evidence type="ECO:0000259" key="3">
    <source>
        <dbReference type="Pfam" id="PF01079"/>
    </source>
</evidence>
<dbReference type="SUPFAM" id="SSF51294">
    <property type="entry name" value="Hedgehog/intein (Hint) domain"/>
    <property type="match status" value="1"/>
</dbReference>
<dbReference type="InterPro" id="IPR050387">
    <property type="entry name" value="Hedgehog_Signaling"/>
</dbReference>
<dbReference type="PANTHER" id="PTHR11889:SF31">
    <property type="entry name" value="PROTEIN HEDGEHOG"/>
    <property type="match status" value="1"/>
</dbReference>
<sequence length="330" mass="35402">MMIRSSSFSCLIGLLLVSALHYAAACCTSADCRSGQTCLGAPDSCTNPNAPFNVGRCGTVSVSSCFSKNSIVDVLGKGPTPMQSLKVGDKILTGDSGYETVYAFGHWDDVSKTDFLEIEARIETGASGESQKTTFLQVTRDHLLYVHDRSFVPAIAVKVGDVIGTESAEQRAIVKTIRSVKETGLYAPLTPSGTLLVDGLKASCYVSLQEGLPENLELNGIPLVSQHLFSHWALSPIRLLCLGVSPSLCENRNTLDKENGYAWFTKLGFSIVDTLESFHNRSALQYTLAVAFAAFFGVFRGLEIVFGPLLAPTAVLAAAVLGRSLFKSKK</sequence>
<keyword evidence="5" id="KW-1185">Reference proteome</keyword>
<feature type="transmembrane region" description="Helical" evidence="1">
    <location>
        <begin position="309"/>
        <end position="326"/>
    </location>
</feature>
<accession>A0A9N8HP12</accession>
<dbReference type="PANTHER" id="PTHR11889">
    <property type="entry name" value="HEDGEHOG"/>
    <property type="match status" value="1"/>
</dbReference>
<dbReference type="InterPro" id="IPR036844">
    <property type="entry name" value="Hint_dom_sf"/>
</dbReference>
<dbReference type="CDD" id="cd00081">
    <property type="entry name" value="Hint"/>
    <property type="match status" value="1"/>
</dbReference>
<feature type="domain" description="Hedgehog protein Hint" evidence="3">
    <location>
        <begin position="61"/>
        <end position="275"/>
    </location>
</feature>
<organism evidence="4 5">
    <name type="scientific">Seminavis robusta</name>
    <dbReference type="NCBI Taxonomy" id="568900"/>
    <lineage>
        <taxon>Eukaryota</taxon>
        <taxon>Sar</taxon>
        <taxon>Stramenopiles</taxon>
        <taxon>Ochrophyta</taxon>
        <taxon>Bacillariophyta</taxon>
        <taxon>Bacillariophyceae</taxon>
        <taxon>Bacillariophycidae</taxon>
        <taxon>Naviculales</taxon>
        <taxon>Naviculaceae</taxon>
        <taxon>Seminavis</taxon>
    </lineage>
</organism>
<dbReference type="InterPro" id="IPR001767">
    <property type="entry name" value="Hedgehog_Hint"/>
</dbReference>
<reference evidence="4" key="1">
    <citation type="submission" date="2020-06" db="EMBL/GenBank/DDBJ databases">
        <authorList>
            <consortium name="Plant Systems Biology data submission"/>
        </authorList>
    </citation>
    <scope>NUCLEOTIDE SEQUENCE</scope>
    <source>
        <strain evidence="4">D6</strain>
    </source>
</reference>
<dbReference type="GO" id="GO:0016540">
    <property type="term" value="P:protein autoprocessing"/>
    <property type="evidence" value="ECO:0007669"/>
    <property type="project" value="InterPro"/>
</dbReference>
<dbReference type="AlphaFoldDB" id="A0A9N8HP12"/>
<evidence type="ECO:0000256" key="1">
    <source>
        <dbReference type="SAM" id="Phobius"/>
    </source>
</evidence>
<dbReference type="EMBL" id="CAICTM010000865">
    <property type="protein sequence ID" value="CAB9517573.1"/>
    <property type="molecule type" value="Genomic_DNA"/>
</dbReference>
<proteinExistence type="predicted"/>
<dbReference type="OrthoDB" id="59517at2759"/>
<name>A0A9N8HP12_9STRA</name>
<protein>
    <submittedName>
        <fullName evidence="4">Protein hedgehog</fullName>
    </submittedName>
</protein>
<keyword evidence="2" id="KW-0732">Signal</keyword>
<gene>
    <name evidence="4" type="ORF">SEMRO_866_G212960.1</name>
</gene>
<feature type="chain" id="PRO_5040105522" evidence="2">
    <location>
        <begin position="26"/>
        <end position="330"/>
    </location>
</feature>
<keyword evidence="1" id="KW-1133">Transmembrane helix</keyword>
<dbReference type="Pfam" id="PF01079">
    <property type="entry name" value="Hint"/>
    <property type="match status" value="1"/>
</dbReference>
<dbReference type="Gene3D" id="2.170.16.10">
    <property type="entry name" value="Hedgehog/Intein (Hint) domain"/>
    <property type="match status" value="1"/>
</dbReference>
<feature type="signal peptide" evidence="2">
    <location>
        <begin position="1"/>
        <end position="25"/>
    </location>
</feature>
<comment type="caution">
    <text evidence="4">The sequence shown here is derived from an EMBL/GenBank/DDBJ whole genome shotgun (WGS) entry which is preliminary data.</text>
</comment>